<proteinExistence type="inferred from homology"/>
<keyword evidence="3 4" id="KW-0687">Ribonucleoprotein</keyword>
<dbReference type="Proteomes" id="UP000318010">
    <property type="component" value="Unassembled WGS sequence"/>
</dbReference>
<keyword evidence="2 4" id="KW-0689">Ribosomal protein</keyword>
<comment type="similarity">
    <text evidence="1 4 5">Belongs to the bacterial ribosomal protein bL17 family.</text>
</comment>
<dbReference type="GO" id="GO:0022625">
    <property type="term" value="C:cytosolic large ribosomal subunit"/>
    <property type="evidence" value="ECO:0007669"/>
    <property type="project" value="TreeGrafter"/>
</dbReference>
<reference evidence="7 8" key="1">
    <citation type="submission" date="2019-07" db="EMBL/GenBank/DDBJ databases">
        <authorList>
            <person name="Kim J."/>
        </authorList>
    </citation>
    <scope>NUCLEOTIDE SEQUENCE [LARGE SCALE GENOMIC DNA]</scope>
    <source>
        <strain evidence="7 8">MJ1a</strain>
    </source>
</reference>
<dbReference type="PANTHER" id="PTHR14413">
    <property type="entry name" value="RIBOSOMAL PROTEIN L17"/>
    <property type="match status" value="1"/>
</dbReference>
<dbReference type="Gene3D" id="3.90.1030.10">
    <property type="entry name" value="Ribosomal protein L17"/>
    <property type="match status" value="1"/>
</dbReference>
<evidence type="ECO:0000256" key="4">
    <source>
        <dbReference type="HAMAP-Rule" id="MF_01368"/>
    </source>
</evidence>
<evidence type="ECO:0000256" key="6">
    <source>
        <dbReference type="SAM" id="MobiDB-lite"/>
    </source>
</evidence>
<dbReference type="GO" id="GO:0003735">
    <property type="term" value="F:structural constituent of ribosome"/>
    <property type="evidence" value="ECO:0007669"/>
    <property type="project" value="InterPro"/>
</dbReference>
<dbReference type="OrthoDB" id="9809073at2"/>
<sequence>MRHGKKVNHLGRTDSHRKAMMSNMASSLILHKRITTTLAKAKALRVYVEPLLTKSKNDTTHSRRTVFSYLQDKDTVNILFREIAEKIANRPGGYTRIVKLENRLGDNAEMAIIELVDYNTVYGKDVAAKTEKKSRRRGGSGKGKAAAATTEAAPAATEETAVETAPVAEAAPAVEEAPEAEAPKASDKEENAEKGK</sequence>
<dbReference type="NCBIfam" id="TIGR00059">
    <property type="entry name" value="L17"/>
    <property type="match status" value="1"/>
</dbReference>
<feature type="compositionally biased region" description="Basic and acidic residues" evidence="6">
    <location>
        <begin position="181"/>
        <end position="196"/>
    </location>
</feature>
<accession>A0A563U9N9</accession>
<name>A0A563U9N9_9SPHI</name>
<dbReference type="FunFam" id="3.90.1030.10:FF:000001">
    <property type="entry name" value="50S ribosomal protein L17"/>
    <property type="match status" value="1"/>
</dbReference>
<dbReference type="EMBL" id="VOEI01000001">
    <property type="protein sequence ID" value="TWR28101.1"/>
    <property type="molecule type" value="Genomic_DNA"/>
</dbReference>
<dbReference type="RefSeq" id="WP_146268908.1">
    <property type="nucleotide sequence ID" value="NZ_VOEI01000001.1"/>
</dbReference>
<protein>
    <recommendedName>
        <fullName evidence="4">Large ribosomal subunit protein bL17</fullName>
    </recommendedName>
</protein>
<evidence type="ECO:0000313" key="7">
    <source>
        <dbReference type="EMBL" id="TWR28101.1"/>
    </source>
</evidence>
<dbReference type="InterPro" id="IPR036373">
    <property type="entry name" value="Ribosomal_bL17_sf"/>
</dbReference>
<dbReference type="Pfam" id="PF01196">
    <property type="entry name" value="Ribosomal_L17"/>
    <property type="match status" value="1"/>
</dbReference>
<comment type="caution">
    <text evidence="7">The sequence shown here is derived from an EMBL/GenBank/DDBJ whole genome shotgun (WGS) entry which is preliminary data.</text>
</comment>
<organism evidence="7 8">
    <name type="scientific">Mucilaginibacter achroorhodeus</name>
    <dbReference type="NCBI Taxonomy" id="2599294"/>
    <lineage>
        <taxon>Bacteria</taxon>
        <taxon>Pseudomonadati</taxon>
        <taxon>Bacteroidota</taxon>
        <taxon>Sphingobacteriia</taxon>
        <taxon>Sphingobacteriales</taxon>
        <taxon>Sphingobacteriaceae</taxon>
        <taxon>Mucilaginibacter</taxon>
    </lineage>
</organism>
<dbReference type="PROSITE" id="PS01167">
    <property type="entry name" value="RIBOSOMAL_L17"/>
    <property type="match status" value="1"/>
</dbReference>
<dbReference type="SUPFAM" id="SSF64263">
    <property type="entry name" value="Prokaryotic ribosomal protein L17"/>
    <property type="match status" value="1"/>
</dbReference>
<evidence type="ECO:0000256" key="1">
    <source>
        <dbReference type="ARBA" id="ARBA00008777"/>
    </source>
</evidence>
<evidence type="ECO:0000256" key="5">
    <source>
        <dbReference type="RuleBase" id="RU000660"/>
    </source>
</evidence>
<feature type="compositionally biased region" description="Low complexity" evidence="6">
    <location>
        <begin position="143"/>
        <end position="175"/>
    </location>
</feature>
<evidence type="ECO:0000256" key="3">
    <source>
        <dbReference type="ARBA" id="ARBA00023274"/>
    </source>
</evidence>
<keyword evidence="8" id="KW-1185">Reference proteome</keyword>
<dbReference type="GO" id="GO:0006412">
    <property type="term" value="P:translation"/>
    <property type="evidence" value="ECO:0007669"/>
    <property type="project" value="UniProtKB-UniRule"/>
</dbReference>
<gene>
    <name evidence="4" type="primary">rplQ</name>
    <name evidence="7" type="ORF">FPZ42_02485</name>
</gene>
<dbReference type="AlphaFoldDB" id="A0A563U9N9"/>
<feature type="region of interest" description="Disordered" evidence="6">
    <location>
        <begin position="128"/>
        <end position="196"/>
    </location>
</feature>
<dbReference type="InterPro" id="IPR000456">
    <property type="entry name" value="Ribosomal_bL17"/>
</dbReference>
<dbReference type="HAMAP" id="MF_01368">
    <property type="entry name" value="Ribosomal_bL17"/>
    <property type="match status" value="1"/>
</dbReference>
<dbReference type="PANTHER" id="PTHR14413:SF16">
    <property type="entry name" value="LARGE RIBOSOMAL SUBUNIT PROTEIN BL17M"/>
    <property type="match status" value="1"/>
</dbReference>
<evidence type="ECO:0000313" key="8">
    <source>
        <dbReference type="Proteomes" id="UP000318010"/>
    </source>
</evidence>
<comment type="subunit">
    <text evidence="4">Part of the 50S ribosomal subunit. Contacts protein L32.</text>
</comment>
<evidence type="ECO:0000256" key="2">
    <source>
        <dbReference type="ARBA" id="ARBA00022980"/>
    </source>
</evidence>
<dbReference type="InterPro" id="IPR047859">
    <property type="entry name" value="Ribosomal_bL17_CS"/>
</dbReference>